<dbReference type="SUPFAM" id="SSF53743">
    <property type="entry name" value="FucI/AraA N-terminal and middle domains"/>
    <property type="match status" value="1"/>
</dbReference>
<dbReference type="GO" id="GO:0005996">
    <property type="term" value="P:monosaccharide metabolic process"/>
    <property type="evidence" value="ECO:0007669"/>
    <property type="project" value="InterPro"/>
</dbReference>
<dbReference type="SUPFAM" id="SSF50443">
    <property type="entry name" value="FucI/AraA C-terminal domain-like"/>
    <property type="match status" value="1"/>
</dbReference>
<evidence type="ECO:0008006" key="5">
    <source>
        <dbReference type="Google" id="ProtNLM"/>
    </source>
</evidence>
<dbReference type="InterPro" id="IPR009015">
    <property type="entry name" value="Fucose_isomerase_N/cen_sf"/>
</dbReference>
<keyword evidence="1" id="KW-0413">Isomerase</keyword>
<dbReference type="PANTHER" id="PTHR36120">
    <property type="entry name" value="FUCOSE ISOMERASE"/>
    <property type="match status" value="1"/>
</dbReference>
<gene>
    <name evidence="3" type="ORF">CUN51_08235</name>
</gene>
<reference evidence="3 4" key="1">
    <citation type="submission" date="2017-11" db="EMBL/GenBank/DDBJ databases">
        <title>Evolution of Phototrophy in the Chloroflexi Phylum Driven by Horizontal Gene Transfer.</title>
        <authorList>
            <person name="Ward L.M."/>
            <person name="Hemp J."/>
            <person name="Shih P.M."/>
            <person name="Mcglynn S.E."/>
            <person name="Fischer W."/>
        </authorList>
    </citation>
    <scope>NUCLEOTIDE SEQUENCE [LARGE SCALE GENOMIC DNA]</scope>
    <source>
        <strain evidence="3">CP2_2F</strain>
    </source>
</reference>
<sequence>MLAFVPLGRTTFDMAFAQAQTDRALQTLRATFPDLIVIEPIITDAESLERALARLREAPISLAVIFQATFADSSAIIAIAEALRVPLLLWAVPEPATGGRLRLNSLCGINLAAFALKRRGLPYTFCYAAPDSPEAIRLINHAAAAANALSLLRSAKIGVIGDHPVGFEPCAYDAESLQAHFGVRVQPYALDSAFAAADRVPAERVAARYADLATKLSNLGELNRAQVDGTLSFYEAMRDQVAAEELHGIAVRCWPETFLKRDCAVCASSSLLCEAGVPATCEADVHGVLTGLLLQGVGATATFGADMVAADREKNTLTFWHCGLAPLSMCDPSFAPRGALHSNRQRPLLMEFPLKAGRVTIARLTQAGDSNGYRLVIGAGEMLSAPMQFSGTSGVFQPDSGAEHALQVILQEGLDHHFTLAYGDFVESLALFAAFAELPIIRL</sequence>
<keyword evidence="2" id="KW-0119">Carbohydrate metabolism</keyword>
<evidence type="ECO:0000313" key="3">
    <source>
        <dbReference type="EMBL" id="PJF30287.1"/>
    </source>
</evidence>
<protein>
    <recommendedName>
        <fullName evidence="5">Fucose isomerase</fullName>
    </recommendedName>
</protein>
<accession>A0A2M8NYB1</accession>
<dbReference type="Proteomes" id="UP000228921">
    <property type="component" value="Unassembled WGS sequence"/>
</dbReference>
<dbReference type="GO" id="GO:0005737">
    <property type="term" value="C:cytoplasm"/>
    <property type="evidence" value="ECO:0007669"/>
    <property type="project" value="InterPro"/>
</dbReference>
<dbReference type="GO" id="GO:0016861">
    <property type="term" value="F:intramolecular oxidoreductase activity, interconverting aldoses and ketoses"/>
    <property type="evidence" value="ECO:0007669"/>
    <property type="project" value="InterPro"/>
</dbReference>
<dbReference type="PANTHER" id="PTHR36120:SF1">
    <property type="entry name" value="L-FUCOSE ISOMERASE C-TERMINAL DOMAIN-CONTAINING PROTEIN"/>
    <property type="match status" value="1"/>
</dbReference>
<evidence type="ECO:0000256" key="1">
    <source>
        <dbReference type="ARBA" id="ARBA00023235"/>
    </source>
</evidence>
<evidence type="ECO:0000256" key="2">
    <source>
        <dbReference type="ARBA" id="ARBA00023277"/>
    </source>
</evidence>
<evidence type="ECO:0000313" key="4">
    <source>
        <dbReference type="Proteomes" id="UP000228921"/>
    </source>
</evidence>
<dbReference type="EMBL" id="PGTK01000012">
    <property type="protein sequence ID" value="PJF30287.1"/>
    <property type="molecule type" value="Genomic_DNA"/>
</dbReference>
<name>A0A2M8NYB1_9CHLR</name>
<proteinExistence type="predicted"/>
<dbReference type="AlphaFoldDB" id="A0A2M8NYB1"/>
<comment type="caution">
    <text evidence="3">The sequence shown here is derived from an EMBL/GenBank/DDBJ whole genome shotgun (WGS) entry which is preliminary data.</text>
</comment>
<dbReference type="InterPro" id="IPR004216">
    <property type="entry name" value="Fuc/Ara_isomerase_C"/>
</dbReference>
<organism evidence="3 4">
    <name type="scientific">Candidatus Thermofonsia Clade 1 bacterium</name>
    <dbReference type="NCBI Taxonomy" id="2364210"/>
    <lineage>
        <taxon>Bacteria</taxon>
        <taxon>Bacillati</taxon>
        <taxon>Chloroflexota</taxon>
        <taxon>Candidatus Thermofontia</taxon>
        <taxon>Candidatus Thermofonsia Clade 1</taxon>
    </lineage>
</organism>